<accession>A0AAD9B673</accession>
<dbReference type="AlphaFoldDB" id="A0AAD9B673"/>
<feature type="non-terminal residue" evidence="1">
    <location>
        <position position="109"/>
    </location>
</feature>
<organism evidence="1 2">
    <name type="scientific">Dissostichus eleginoides</name>
    <name type="common">Patagonian toothfish</name>
    <name type="synonym">Dissostichus amissus</name>
    <dbReference type="NCBI Taxonomy" id="100907"/>
    <lineage>
        <taxon>Eukaryota</taxon>
        <taxon>Metazoa</taxon>
        <taxon>Chordata</taxon>
        <taxon>Craniata</taxon>
        <taxon>Vertebrata</taxon>
        <taxon>Euteleostomi</taxon>
        <taxon>Actinopterygii</taxon>
        <taxon>Neopterygii</taxon>
        <taxon>Teleostei</taxon>
        <taxon>Neoteleostei</taxon>
        <taxon>Acanthomorphata</taxon>
        <taxon>Eupercaria</taxon>
        <taxon>Perciformes</taxon>
        <taxon>Notothenioidei</taxon>
        <taxon>Nototheniidae</taxon>
        <taxon>Dissostichus</taxon>
    </lineage>
</organism>
<comment type="caution">
    <text evidence="1">The sequence shown here is derived from an EMBL/GenBank/DDBJ whole genome shotgun (WGS) entry which is preliminary data.</text>
</comment>
<sequence>AVAAAACVSMWRCCMPAGHTENMTVCHMDHLQQSHTATAPRLAVSIRLINLNAVLMGRIQSQPPNVSSFASHPDPPTVDNNAVHCGSLSNSISTLSEVTLKELEEDICT</sequence>
<dbReference type="EMBL" id="JASDAP010000028">
    <property type="protein sequence ID" value="KAK1876838.1"/>
    <property type="molecule type" value="Genomic_DNA"/>
</dbReference>
<proteinExistence type="predicted"/>
<evidence type="ECO:0000313" key="2">
    <source>
        <dbReference type="Proteomes" id="UP001228049"/>
    </source>
</evidence>
<dbReference type="Proteomes" id="UP001228049">
    <property type="component" value="Unassembled WGS sequence"/>
</dbReference>
<protein>
    <submittedName>
        <fullName evidence="1">Origin recognition complex subunit 3</fullName>
    </submittedName>
</protein>
<reference evidence="1" key="1">
    <citation type="submission" date="2023-04" db="EMBL/GenBank/DDBJ databases">
        <title>Chromosome-level genome of Chaenocephalus aceratus.</title>
        <authorList>
            <person name="Park H."/>
        </authorList>
    </citation>
    <scope>NUCLEOTIDE SEQUENCE</scope>
    <source>
        <strain evidence="1">DE</strain>
        <tissue evidence="1">Muscle</tissue>
    </source>
</reference>
<keyword evidence="2" id="KW-1185">Reference proteome</keyword>
<name>A0AAD9B673_DISEL</name>
<gene>
    <name evidence="1" type="ORF">KUDE01_002159</name>
</gene>
<evidence type="ECO:0000313" key="1">
    <source>
        <dbReference type="EMBL" id="KAK1876838.1"/>
    </source>
</evidence>
<feature type="non-terminal residue" evidence="1">
    <location>
        <position position="1"/>
    </location>
</feature>